<feature type="region of interest" description="Disordered" evidence="5">
    <location>
        <begin position="95"/>
        <end position="125"/>
    </location>
</feature>
<proteinExistence type="predicted"/>
<comment type="caution">
    <text evidence="7">The sequence shown here is derived from an EMBL/GenBank/DDBJ whole genome shotgun (WGS) entry which is preliminary data.</text>
</comment>
<accession>A0AAV5UWT1</accession>
<dbReference type="SUPFAM" id="SSF57850">
    <property type="entry name" value="RING/U-box"/>
    <property type="match status" value="1"/>
</dbReference>
<dbReference type="Proteomes" id="UP001432322">
    <property type="component" value="Unassembled WGS sequence"/>
</dbReference>
<dbReference type="Gene3D" id="3.30.40.10">
    <property type="entry name" value="Zinc/RING finger domain, C3HC4 (zinc finger)"/>
    <property type="match status" value="1"/>
</dbReference>
<evidence type="ECO:0000256" key="3">
    <source>
        <dbReference type="ARBA" id="ARBA00022833"/>
    </source>
</evidence>
<gene>
    <name evidence="7" type="ORF">PFISCL1PPCAC_3019</name>
</gene>
<dbReference type="Pfam" id="PF13920">
    <property type="entry name" value="zf-C3HC4_3"/>
    <property type="match status" value="1"/>
</dbReference>
<dbReference type="AlphaFoldDB" id="A0AAV5UWT1"/>
<feature type="domain" description="RING-type" evidence="6">
    <location>
        <begin position="38"/>
        <end position="80"/>
    </location>
</feature>
<dbReference type="PANTHER" id="PTHR16450:SF1">
    <property type="entry name" value="PROTEIN CBG12045"/>
    <property type="match status" value="1"/>
</dbReference>
<evidence type="ECO:0000256" key="2">
    <source>
        <dbReference type="ARBA" id="ARBA00022771"/>
    </source>
</evidence>
<feature type="non-terminal residue" evidence="7">
    <location>
        <position position="1"/>
    </location>
</feature>
<dbReference type="GO" id="GO:0008270">
    <property type="term" value="F:zinc ion binding"/>
    <property type="evidence" value="ECO:0007669"/>
    <property type="project" value="UniProtKB-KW"/>
</dbReference>
<dbReference type="PROSITE" id="PS50089">
    <property type="entry name" value="ZF_RING_2"/>
    <property type="match status" value="1"/>
</dbReference>
<dbReference type="InterPro" id="IPR017907">
    <property type="entry name" value="Znf_RING_CS"/>
</dbReference>
<evidence type="ECO:0000259" key="6">
    <source>
        <dbReference type="PROSITE" id="PS50089"/>
    </source>
</evidence>
<keyword evidence="8" id="KW-1185">Reference proteome</keyword>
<sequence length="177" mass="20152">DQLLIDAENMASAKKRIADMRTIDCQRDSISRQYTRSCGVCFTENPTIRASYNCGHIVCLPCAEEQSISNGGEKKCPFCRKDSIFVRLFEEEKTELDEDNGAENGKDVPPTGNKRNSFSDEERDAKITDMHTIRAAERHLVSLPDIVRLVRNTCPHYLELMLLSEAIKELIKETQRI</sequence>
<evidence type="ECO:0000256" key="4">
    <source>
        <dbReference type="PROSITE-ProRule" id="PRU00175"/>
    </source>
</evidence>
<dbReference type="InterPro" id="IPR001841">
    <property type="entry name" value="Znf_RING"/>
</dbReference>
<protein>
    <recommendedName>
        <fullName evidence="6">RING-type domain-containing protein</fullName>
    </recommendedName>
</protein>
<keyword evidence="3" id="KW-0862">Zinc</keyword>
<dbReference type="PROSITE" id="PS00518">
    <property type="entry name" value="ZF_RING_1"/>
    <property type="match status" value="1"/>
</dbReference>
<dbReference type="SMART" id="SM00184">
    <property type="entry name" value="RING"/>
    <property type="match status" value="1"/>
</dbReference>
<evidence type="ECO:0000313" key="8">
    <source>
        <dbReference type="Proteomes" id="UP001432322"/>
    </source>
</evidence>
<dbReference type="InterPro" id="IPR013083">
    <property type="entry name" value="Znf_RING/FYVE/PHD"/>
</dbReference>
<organism evidence="7 8">
    <name type="scientific">Pristionchus fissidentatus</name>
    <dbReference type="NCBI Taxonomy" id="1538716"/>
    <lineage>
        <taxon>Eukaryota</taxon>
        <taxon>Metazoa</taxon>
        <taxon>Ecdysozoa</taxon>
        <taxon>Nematoda</taxon>
        <taxon>Chromadorea</taxon>
        <taxon>Rhabditida</taxon>
        <taxon>Rhabditina</taxon>
        <taxon>Diplogasteromorpha</taxon>
        <taxon>Diplogasteroidea</taxon>
        <taxon>Neodiplogasteridae</taxon>
        <taxon>Pristionchus</taxon>
    </lineage>
</organism>
<evidence type="ECO:0000256" key="1">
    <source>
        <dbReference type="ARBA" id="ARBA00022723"/>
    </source>
</evidence>
<name>A0AAV5UWT1_9BILA</name>
<reference evidence="7" key="1">
    <citation type="submission" date="2023-10" db="EMBL/GenBank/DDBJ databases">
        <title>Genome assembly of Pristionchus species.</title>
        <authorList>
            <person name="Yoshida K."/>
            <person name="Sommer R.J."/>
        </authorList>
    </citation>
    <scope>NUCLEOTIDE SEQUENCE</scope>
    <source>
        <strain evidence="7">RS5133</strain>
    </source>
</reference>
<dbReference type="EMBL" id="BTSY01000001">
    <property type="protein sequence ID" value="GMT11722.1"/>
    <property type="molecule type" value="Genomic_DNA"/>
</dbReference>
<keyword evidence="2 4" id="KW-0863">Zinc-finger</keyword>
<evidence type="ECO:0000256" key="5">
    <source>
        <dbReference type="SAM" id="MobiDB-lite"/>
    </source>
</evidence>
<keyword evidence="1" id="KW-0479">Metal-binding</keyword>
<dbReference type="CDD" id="cd16449">
    <property type="entry name" value="RING-HC"/>
    <property type="match status" value="1"/>
</dbReference>
<dbReference type="PANTHER" id="PTHR16450">
    <property type="entry name" value="RING FINGER PROTEIN 186"/>
    <property type="match status" value="1"/>
</dbReference>
<evidence type="ECO:0000313" key="7">
    <source>
        <dbReference type="EMBL" id="GMT11722.1"/>
    </source>
</evidence>